<name>A0A938YB53_9ACTN</name>
<dbReference type="GO" id="GO:0005576">
    <property type="term" value="C:extracellular region"/>
    <property type="evidence" value="ECO:0007669"/>
    <property type="project" value="TreeGrafter"/>
</dbReference>
<protein>
    <submittedName>
        <fullName evidence="5">MCE family protein</fullName>
    </submittedName>
</protein>
<dbReference type="InterPro" id="IPR052336">
    <property type="entry name" value="MlaD_Phospholipid_Transporter"/>
</dbReference>
<dbReference type="RefSeq" id="WP_205292454.1">
    <property type="nucleotide sequence ID" value="NZ_CP074406.1"/>
</dbReference>
<dbReference type="InterPro" id="IPR003399">
    <property type="entry name" value="Mce/MlaD"/>
</dbReference>
<evidence type="ECO:0000256" key="2">
    <source>
        <dbReference type="SAM" id="SignalP"/>
    </source>
</evidence>
<dbReference type="InterPro" id="IPR024516">
    <property type="entry name" value="Mce_C"/>
</dbReference>
<sequence length="425" mass="44046">MRWRRKRSATAPVVVLAAALGLSACGYEGPQDLPLPGGVGRDGYEVVVVLEDATNLVAHATCRSGDTVVGSIASVELDEDLHARVVCRISDDVELPGNVVATLRETSLLGERYVALDPPRGQAPTGRLAAGTTIPAERTTAHPDTETVLGALSLVLNGGSLGSIQVIAEELSAALEQPGDVRTTARRLTSLVETLDTRRDSLVTALDALARLSTTLADQRGVIGEALAAVPDGLEALERQRPALTRTLRRLSRLSRTAVPLIKRSKDATVADLKHLQPVLTQLSTAKNELSRTVERVASFPFSRNALSTIKGDYAGMYGQALIDVDTINALLVSLAELTPGPPVGAPASTGGGDGAAKPGKKPSTIAEVLADLDLTTLLDDAASGLGEALDLSALLDPGRKSGAGEKGGGTVPRDLGELLTGGGR</sequence>
<dbReference type="Pfam" id="PF11887">
    <property type="entry name" value="Mce4_CUP1"/>
    <property type="match status" value="1"/>
</dbReference>
<comment type="caution">
    <text evidence="5">The sequence shown here is derived from an EMBL/GenBank/DDBJ whole genome shotgun (WGS) entry which is preliminary data.</text>
</comment>
<feature type="domain" description="Mammalian cell entry C-terminal" evidence="4">
    <location>
        <begin position="127"/>
        <end position="300"/>
    </location>
</feature>
<keyword evidence="6" id="KW-1185">Reference proteome</keyword>
<reference evidence="5" key="1">
    <citation type="submission" date="2021-01" db="EMBL/GenBank/DDBJ databases">
        <title>Novel species in genus Nocardioides.</title>
        <authorList>
            <person name="Zhang G."/>
        </authorList>
    </citation>
    <scope>NUCLEOTIDE SEQUENCE</scope>
    <source>
        <strain evidence="5">Zg-536</strain>
    </source>
</reference>
<accession>A0A938YB53</accession>
<dbReference type="PANTHER" id="PTHR33371">
    <property type="entry name" value="INTERMEMBRANE PHOSPHOLIPID TRANSPORT SYSTEM BINDING PROTEIN MLAD-RELATED"/>
    <property type="match status" value="1"/>
</dbReference>
<dbReference type="NCBIfam" id="TIGR00996">
    <property type="entry name" value="Mtu_fam_mce"/>
    <property type="match status" value="1"/>
</dbReference>
<dbReference type="PROSITE" id="PS51257">
    <property type="entry name" value="PROKAR_LIPOPROTEIN"/>
    <property type="match status" value="1"/>
</dbReference>
<evidence type="ECO:0000259" key="3">
    <source>
        <dbReference type="Pfam" id="PF02470"/>
    </source>
</evidence>
<evidence type="ECO:0000259" key="4">
    <source>
        <dbReference type="Pfam" id="PF11887"/>
    </source>
</evidence>
<dbReference type="EMBL" id="JAERTX010000014">
    <property type="protein sequence ID" value="MBM9461130.1"/>
    <property type="molecule type" value="Genomic_DNA"/>
</dbReference>
<feature type="region of interest" description="Disordered" evidence="1">
    <location>
        <begin position="397"/>
        <end position="425"/>
    </location>
</feature>
<feature type="chain" id="PRO_5039094522" evidence="2">
    <location>
        <begin position="25"/>
        <end position="425"/>
    </location>
</feature>
<dbReference type="AlphaFoldDB" id="A0A938YB53"/>
<feature type="domain" description="Mce/MlaD" evidence="3">
    <location>
        <begin position="42"/>
        <end position="119"/>
    </location>
</feature>
<evidence type="ECO:0000313" key="5">
    <source>
        <dbReference type="EMBL" id="MBM9461130.1"/>
    </source>
</evidence>
<dbReference type="Proteomes" id="UP000663791">
    <property type="component" value="Unassembled WGS sequence"/>
</dbReference>
<evidence type="ECO:0000313" key="6">
    <source>
        <dbReference type="Proteomes" id="UP000663791"/>
    </source>
</evidence>
<dbReference type="Pfam" id="PF02470">
    <property type="entry name" value="MlaD"/>
    <property type="match status" value="1"/>
</dbReference>
<evidence type="ECO:0000256" key="1">
    <source>
        <dbReference type="SAM" id="MobiDB-lite"/>
    </source>
</evidence>
<dbReference type="InterPro" id="IPR005693">
    <property type="entry name" value="Mce"/>
</dbReference>
<proteinExistence type="predicted"/>
<feature type="signal peptide" evidence="2">
    <location>
        <begin position="1"/>
        <end position="24"/>
    </location>
</feature>
<dbReference type="PANTHER" id="PTHR33371:SF15">
    <property type="entry name" value="LIPOPROTEIN LPRN"/>
    <property type="match status" value="1"/>
</dbReference>
<keyword evidence="2" id="KW-0732">Signal</keyword>
<organism evidence="5 6">
    <name type="scientific">Nocardioides faecalis</name>
    <dbReference type="NCBI Taxonomy" id="2803858"/>
    <lineage>
        <taxon>Bacteria</taxon>
        <taxon>Bacillati</taxon>
        <taxon>Actinomycetota</taxon>
        <taxon>Actinomycetes</taxon>
        <taxon>Propionibacteriales</taxon>
        <taxon>Nocardioidaceae</taxon>
        <taxon>Nocardioides</taxon>
    </lineage>
</organism>
<gene>
    <name evidence="5" type="ORF">JK386_14605</name>
</gene>